<dbReference type="InterPro" id="IPR049274">
    <property type="entry name" value="LynD/TruD_wHTH-like"/>
</dbReference>
<sequence length="752" mass="84413">MKNPMFKHCFRCEIVTEGVFLISETEQFLLMGEAYIYVAPLLDGKHGVGEIIDILQEKVSAEEVYYLLDRLETKGYIIDGSTSMPSDAAAFWQMLGTTPEMAAKCLENVTVSVLTWGNIDPEPFQTLLTSLGVKLGEKGDFSVVLTDDYLQAGLEAYNRECWRRREQGSSWMLVKPTGIEVWIGPLFIPGETGCWECLAQRLRGHRKLDRYILGQQNTRNPIPTSIAALSSTRTTAGAIAATETAKWIAGTHSKTLAGNILTVNTISWEQRHHRLVRRPQCACCGNASAVSNLHSTPLVLSSRPKYFTQDGGHRSLSPEQTFKKLEHHISPITGIVGVLQRTSTWEGETGLTPSYRAGYASLEAIDNLEALQENLRTEAYGKGKSDAQAKVSALCEALERYAAIFQGDEARIKARFPDLKTAIHPNACMLFSPSQLANRKPFNSGSFRFDWIPDPFDENAEIEWTPARSLTSGECHYVPTAYCYSGYAQQHQARFARADSNGCAAGSNLEEAILQGLMELVERDSIAIWWYNRLHKPAVDLASFDEPYFQEIYTYYQKLRRDLWVLDITSDLNIPAFVAISRRQDTATENILLGFGAHFDPRIALLRSLTELNQSLPAAFFGIIPVDRAYRDRDPEALQWWHTATCAHHPYLLPDPTATPKTARDYPQTSSDDIYTDVMMGAEILQKKGMTTLVVNQTRPDLDLETVKVIVPGLRHFWPRFAPGRLYDVPVQMGWLPQPLTEDQLNPLPAFF</sequence>
<dbReference type="Gene3D" id="3.90.930.60">
    <property type="match status" value="1"/>
</dbReference>
<dbReference type="Gene3D" id="3.40.50.720">
    <property type="entry name" value="NAD(P)-binding Rossmann-like Domain"/>
    <property type="match status" value="1"/>
</dbReference>
<dbReference type="InterPro" id="IPR035985">
    <property type="entry name" value="Ubiquitin-activating_enz"/>
</dbReference>
<name>A0A7C3VGV3_9CYAN</name>
<dbReference type="NCBIfam" id="TIGR03882">
    <property type="entry name" value="cyclo_dehyd_2"/>
    <property type="match status" value="1"/>
</dbReference>
<dbReference type="InterPro" id="IPR022291">
    <property type="entry name" value="Bacteriocin_synth_cyclodeHase"/>
</dbReference>
<dbReference type="Gene3D" id="3.30.40.250">
    <property type="match status" value="1"/>
</dbReference>
<evidence type="ECO:0000259" key="1">
    <source>
        <dbReference type="PROSITE" id="PS51664"/>
    </source>
</evidence>
<dbReference type="NCBIfam" id="TIGR00702">
    <property type="entry name" value="YcaO-type kinase domain"/>
    <property type="match status" value="1"/>
</dbReference>
<reference evidence="2" key="1">
    <citation type="journal article" date="2020" name="mSystems">
        <title>Genome- and Community-Level Interaction Insights into Carbon Utilization and Element Cycling Functions of Hydrothermarchaeota in Hydrothermal Sediment.</title>
        <authorList>
            <person name="Zhou Z."/>
            <person name="Liu Y."/>
            <person name="Xu W."/>
            <person name="Pan J."/>
            <person name="Luo Z.H."/>
            <person name="Li M."/>
        </authorList>
    </citation>
    <scope>NUCLEOTIDE SEQUENCE [LARGE SCALE GENOMIC DNA]</scope>
    <source>
        <strain evidence="2">SpSt-374</strain>
    </source>
</reference>
<dbReference type="GO" id="GO:0008641">
    <property type="term" value="F:ubiquitin-like modifier activating enzyme activity"/>
    <property type="evidence" value="ECO:0007669"/>
    <property type="project" value="InterPro"/>
</dbReference>
<protein>
    <submittedName>
        <fullName evidence="2">TOMM leader peptide-binding protein</fullName>
    </submittedName>
</protein>
<dbReference type="EMBL" id="DSPX01000086">
    <property type="protein sequence ID" value="HGG00719.1"/>
    <property type="molecule type" value="Genomic_DNA"/>
</dbReference>
<feature type="domain" description="YcaO" evidence="1">
    <location>
        <begin position="381"/>
        <end position="752"/>
    </location>
</feature>
<evidence type="ECO:0000313" key="2">
    <source>
        <dbReference type="EMBL" id="HGG00719.1"/>
    </source>
</evidence>
<dbReference type="PANTHER" id="PTHR37809:SF1">
    <property type="entry name" value="RIBOSOMAL PROTEIN S12 METHYLTHIOTRANSFERASE ACCESSORY FACTOR YCAO"/>
    <property type="match status" value="1"/>
</dbReference>
<comment type="caution">
    <text evidence="2">The sequence shown here is derived from an EMBL/GenBank/DDBJ whole genome shotgun (WGS) entry which is preliminary data.</text>
</comment>
<proteinExistence type="predicted"/>
<dbReference type="PANTHER" id="PTHR37809">
    <property type="entry name" value="RIBOSOMAL PROTEIN S12 METHYLTHIOTRANSFERASE ACCESSORY FACTOR YCAO"/>
    <property type="match status" value="1"/>
</dbReference>
<dbReference type="Pfam" id="PF02624">
    <property type="entry name" value="YcaO"/>
    <property type="match status" value="1"/>
</dbReference>
<dbReference type="InterPro" id="IPR027624">
    <property type="entry name" value="TOMM_cyclo_SagD"/>
</dbReference>
<dbReference type="PROSITE" id="PS51664">
    <property type="entry name" value="YCAO"/>
    <property type="match status" value="1"/>
</dbReference>
<dbReference type="Gene3D" id="3.30.1330.230">
    <property type="match status" value="2"/>
</dbReference>
<dbReference type="Gene3D" id="3.30.160.660">
    <property type="match status" value="1"/>
</dbReference>
<accession>A0A7C3VGV3</accession>
<organism evidence="2">
    <name type="scientific">Planktothricoides sp. SpSt-374</name>
    <dbReference type="NCBI Taxonomy" id="2282167"/>
    <lineage>
        <taxon>Bacteria</taxon>
        <taxon>Bacillati</taxon>
        <taxon>Cyanobacteriota</taxon>
        <taxon>Cyanophyceae</taxon>
        <taxon>Oscillatoriophycideae</taxon>
        <taxon>Oscillatoriales</taxon>
        <taxon>Oscillatoriaceae</taxon>
        <taxon>Planktothricoides</taxon>
    </lineage>
</organism>
<gene>
    <name evidence="2" type="ORF">ENR15_08740</name>
</gene>
<dbReference type="NCBIfam" id="TIGR03604">
    <property type="entry name" value="TOMM_cyclo_SagD"/>
    <property type="match status" value="1"/>
</dbReference>
<dbReference type="AlphaFoldDB" id="A0A7C3VGV3"/>
<dbReference type="InterPro" id="IPR003776">
    <property type="entry name" value="YcaO-like_dom"/>
</dbReference>
<dbReference type="Pfam" id="PF21084">
    <property type="entry name" value="WHD_DUF4423_like"/>
    <property type="match status" value="1"/>
</dbReference>
<dbReference type="SUPFAM" id="SSF69572">
    <property type="entry name" value="Activating enzymes of the ubiquitin-like proteins"/>
    <property type="match status" value="1"/>
</dbReference>